<sequence>MFSAYDLVYSVEAVAKHFRWETFVFIGHSLGAALGKMYNVSYPGKLSKLIDLDPINFYAIEPEDFPKWYNYYFKNFFDNYEKYNMPKGSAPIISKDEALSSLKKKRGLPEDLALATLERWSEPAGEGLIRYTYDQRIRVVQITPLSINHIRKIYTSVSTPMLVILADESVSKGLFRNTSFLQEEASYPARNCRVRTVAGNHDVHVIAPHRLAPHVAAFLTGGIEALDSKAKL</sequence>
<dbReference type="EMBL" id="JH668691">
    <property type="protein sequence ID" value="KAG6460689.1"/>
    <property type="molecule type" value="Genomic_DNA"/>
</dbReference>
<accession>A0A921ZNV7</accession>
<keyword evidence="2" id="KW-1185">Reference proteome</keyword>
<gene>
    <name evidence="1" type="ORF">O3G_MSEX012161</name>
</gene>
<comment type="caution">
    <text evidence="1">The sequence shown here is derived from an EMBL/GenBank/DDBJ whole genome shotgun (WGS) entry which is preliminary data.</text>
</comment>
<name>A0A921ZNV7_MANSE</name>
<proteinExistence type="predicted"/>
<dbReference type="Proteomes" id="UP000791440">
    <property type="component" value="Unassembled WGS sequence"/>
</dbReference>
<protein>
    <submittedName>
        <fullName evidence="1">Uncharacterized protein</fullName>
    </submittedName>
</protein>
<evidence type="ECO:0000313" key="2">
    <source>
        <dbReference type="Proteomes" id="UP000791440"/>
    </source>
</evidence>
<reference evidence="1" key="1">
    <citation type="journal article" date="2016" name="Insect Biochem. Mol. Biol.">
        <title>Multifaceted biological insights from a draft genome sequence of the tobacco hornworm moth, Manduca sexta.</title>
        <authorList>
            <person name="Kanost M.R."/>
            <person name="Arrese E.L."/>
            <person name="Cao X."/>
            <person name="Chen Y.R."/>
            <person name="Chellapilla S."/>
            <person name="Goldsmith M.R."/>
            <person name="Grosse-Wilde E."/>
            <person name="Heckel D.G."/>
            <person name="Herndon N."/>
            <person name="Jiang H."/>
            <person name="Papanicolaou A."/>
            <person name="Qu J."/>
            <person name="Soulages J.L."/>
            <person name="Vogel H."/>
            <person name="Walters J."/>
            <person name="Waterhouse R.M."/>
            <person name="Ahn S.J."/>
            <person name="Almeida F.C."/>
            <person name="An C."/>
            <person name="Aqrawi P."/>
            <person name="Bretschneider A."/>
            <person name="Bryant W.B."/>
            <person name="Bucks S."/>
            <person name="Chao H."/>
            <person name="Chevignon G."/>
            <person name="Christen J.M."/>
            <person name="Clarke D.F."/>
            <person name="Dittmer N.T."/>
            <person name="Ferguson L.C.F."/>
            <person name="Garavelou S."/>
            <person name="Gordon K.H.J."/>
            <person name="Gunaratna R.T."/>
            <person name="Han Y."/>
            <person name="Hauser F."/>
            <person name="He Y."/>
            <person name="Heidel-Fischer H."/>
            <person name="Hirsh A."/>
            <person name="Hu Y."/>
            <person name="Jiang H."/>
            <person name="Kalra D."/>
            <person name="Klinner C."/>
            <person name="Konig C."/>
            <person name="Kovar C."/>
            <person name="Kroll A.R."/>
            <person name="Kuwar S.S."/>
            <person name="Lee S.L."/>
            <person name="Lehman R."/>
            <person name="Li K."/>
            <person name="Li Z."/>
            <person name="Liang H."/>
            <person name="Lovelace S."/>
            <person name="Lu Z."/>
            <person name="Mansfield J.H."/>
            <person name="McCulloch K.J."/>
            <person name="Mathew T."/>
            <person name="Morton B."/>
            <person name="Muzny D.M."/>
            <person name="Neunemann D."/>
            <person name="Ongeri F."/>
            <person name="Pauchet Y."/>
            <person name="Pu L.L."/>
            <person name="Pyrousis I."/>
            <person name="Rao X.J."/>
            <person name="Redding A."/>
            <person name="Roesel C."/>
            <person name="Sanchez-Gracia A."/>
            <person name="Schaack S."/>
            <person name="Shukla A."/>
            <person name="Tetreau G."/>
            <person name="Wang Y."/>
            <person name="Xiong G.H."/>
            <person name="Traut W."/>
            <person name="Walsh T.K."/>
            <person name="Worley K.C."/>
            <person name="Wu D."/>
            <person name="Wu W."/>
            <person name="Wu Y.Q."/>
            <person name="Zhang X."/>
            <person name="Zou Z."/>
            <person name="Zucker H."/>
            <person name="Briscoe A.D."/>
            <person name="Burmester T."/>
            <person name="Clem R.J."/>
            <person name="Feyereisen R."/>
            <person name="Grimmelikhuijzen C.J.P."/>
            <person name="Hamodrakas S.J."/>
            <person name="Hansson B.S."/>
            <person name="Huguet E."/>
            <person name="Jermiin L.S."/>
            <person name="Lan Q."/>
            <person name="Lehman H.K."/>
            <person name="Lorenzen M."/>
            <person name="Merzendorfer H."/>
            <person name="Michalopoulos I."/>
            <person name="Morton D.B."/>
            <person name="Muthukrishnan S."/>
            <person name="Oakeshott J.G."/>
            <person name="Palmer W."/>
            <person name="Park Y."/>
            <person name="Passarelli A.L."/>
            <person name="Rozas J."/>
            <person name="Schwartz L.M."/>
            <person name="Smith W."/>
            <person name="Southgate A."/>
            <person name="Vilcinskas A."/>
            <person name="Vogt R."/>
            <person name="Wang P."/>
            <person name="Werren J."/>
            <person name="Yu X.Q."/>
            <person name="Zhou J.J."/>
            <person name="Brown S.J."/>
            <person name="Scherer S.E."/>
            <person name="Richards S."/>
            <person name="Blissard G.W."/>
        </authorList>
    </citation>
    <scope>NUCLEOTIDE SEQUENCE</scope>
</reference>
<evidence type="ECO:0000313" key="1">
    <source>
        <dbReference type="EMBL" id="KAG6460689.1"/>
    </source>
</evidence>
<dbReference type="AlphaFoldDB" id="A0A921ZNV7"/>
<reference evidence="1" key="2">
    <citation type="submission" date="2020-12" db="EMBL/GenBank/DDBJ databases">
        <authorList>
            <person name="Kanost M."/>
        </authorList>
    </citation>
    <scope>NUCLEOTIDE SEQUENCE</scope>
</reference>
<organism evidence="1 2">
    <name type="scientific">Manduca sexta</name>
    <name type="common">Tobacco hawkmoth</name>
    <name type="synonym">Tobacco hornworm</name>
    <dbReference type="NCBI Taxonomy" id="7130"/>
    <lineage>
        <taxon>Eukaryota</taxon>
        <taxon>Metazoa</taxon>
        <taxon>Ecdysozoa</taxon>
        <taxon>Arthropoda</taxon>
        <taxon>Hexapoda</taxon>
        <taxon>Insecta</taxon>
        <taxon>Pterygota</taxon>
        <taxon>Neoptera</taxon>
        <taxon>Endopterygota</taxon>
        <taxon>Lepidoptera</taxon>
        <taxon>Glossata</taxon>
        <taxon>Ditrysia</taxon>
        <taxon>Bombycoidea</taxon>
        <taxon>Sphingidae</taxon>
        <taxon>Sphinginae</taxon>
        <taxon>Sphingini</taxon>
        <taxon>Manduca</taxon>
    </lineage>
</organism>